<feature type="transmembrane region" description="Helical" evidence="12">
    <location>
        <begin position="354"/>
        <end position="375"/>
    </location>
</feature>
<dbReference type="GO" id="GO:0031501">
    <property type="term" value="C:mannosyltransferase complex"/>
    <property type="evidence" value="ECO:0007669"/>
    <property type="project" value="TreeGrafter"/>
</dbReference>
<keyword evidence="11 12" id="KW-0472">Membrane</keyword>
<evidence type="ECO:0000256" key="6">
    <source>
        <dbReference type="ARBA" id="ARBA00022676"/>
    </source>
</evidence>
<comment type="caution">
    <text evidence="14">The sequence shown here is derived from an EMBL/GenBank/DDBJ whole genome shotgun (WGS) entry which is preliminary data.</text>
</comment>
<comment type="caution">
    <text evidence="12">Lacks conserved residue(s) required for the propagation of feature annotation.</text>
</comment>
<comment type="subcellular location">
    <subcellularLocation>
        <location evidence="1 12">Endoplasmic reticulum membrane</location>
        <topology evidence="1 12">Multi-pass membrane protein</topology>
    </subcellularLocation>
</comment>
<name>A0A9N9Y5Q6_9HYPO</name>
<evidence type="ECO:0000313" key="15">
    <source>
        <dbReference type="Proteomes" id="UP000754883"/>
    </source>
</evidence>
<comment type="similarity">
    <text evidence="3 12">Belongs to the PIGV family.</text>
</comment>
<dbReference type="Pfam" id="PF04188">
    <property type="entry name" value="Mannosyl_trans2"/>
    <property type="match status" value="1"/>
</dbReference>
<proteinExistence type="inferred from homology"/>
<evidence type="ECO:0000313" key="14">
    <source>
        <dbReference type="EMBL" id="CAG9988474.1"/>
    </source>
</evidence>
<evidence type="ECO:0000256" key="12">
    <source>
        <dbReference type="RuleBase" id="RU363112"/>
    </source>
</evidence>
<feature type="transmembrane region" description="Helical" evidence="12">
    <location>
        <begin position="316"/>
        <end position="334"/>
    </location>
</feature>
<keyword evidence="13" id="KW-0732">Signal</keyword>
<evidence type="ECO:0000256" key="10">
    <source>
        <dbReference type="ARBA" id="ARBA00022989"/>
    </source>
</evidence>
<evidence type="ECO:0000256" key="7">
    <source>
        <dbReference type="ARBA" id="ARBA00022679"/>
    </source>
</evidence>
<reference evidence="15" key="1">
    <citation type="submission" date="2019-06" db="EMBL/GenBank/DDBJ databases">
        <authorList>
            <person name="Broberg M."/>
        </authorList>
    </citation>
    <scope>NUCLEOTIDE SEQUENCE [LARGE SCALE GENOMIC DNA]</scope>
</reference>
<evidence type="ECO:0000256" key="11">
    <source>
        <dbReference type="ARBA" id="ARBA00023136"/>
    </source>
</evidence>
<dbReference type="GO" id="GO:0000009">
    <property type="term" value="F:alpha-1,6-mannosyltransferase activity"/>
    <property type="evidence" value="ECO:0007669"/>
    <property type="project" value="InterPro"/>
</dbReference>
<protein>
    <recommendedName>
        <fullName evidence="4 12">GPI mannosyltransferase 2</fullName>
        <ecNumber evidence="12">2.4.1.-</ecNumber>
    </recommendedName>
</protein>
<dbReference type="AlphaFoldDB" id="A0A9N9Y5Q6"/>
<dbReference type="GO" id="GO:0005789">
    <property type="term" value="C:endoplasmic reticulum membrane"/>
    <property type="evidence" value="ECO:0007669"/>
    <property type="project" value="UniProtKB-SubCell"/>
</dbReference>
<evidence type="ECO:0000256" key="13">
    <source>
        <dbReference type="SAM" id="SignalP"/>
    </source>
</evidence>
<evidence type="ECO:0000256" key="3">
    <source>
        <dbReference type="ARBA" id="ARBA00008698"/>
    </source>
</evidence>
<dbReference type="InterPro" id="IPR007315">
    <property type="entry name" value="PIG-V/Gpi18"/>
</dbReference>
<keyword evidence="10 12" id="KW-1133">Transmembrane helix</keyword>
<comment type="pathway">
    <text evidence="2 12">Glycolipid biosynthesis; glycosylphosphatidylinositol-anchor biosynthesis.</text>
</comment>
<feature type="transmembrane region" description="Helical" evidence="12">
    <location>
        <begin position="244"/>
        <end position="265"/>
    </location>
</feature>
<dbReference type="GO" id="GO:0004376">
    <property type="term" value="F:GPI mannosyltransferase activity"/>
    <property type="evidence" value="ECO:0007669"/>
    <property type="project" value="InterPro"/>
</dbReference>
<reference evidence="14 15" key="2">
    <citation type="submission" date="2021-10" db="EMBL/GenBank/DDBJ databases">
        <authorList>
            <person name="Piombo E."/>
        </authorList>
    </citation>
    <scope>NUCLEOTIDE SEQUENCE [LARGE SCALE GENOMIC DNA]</scope>
</reference>
<dbReference type="PANTHER" id="PTHR12468:SF2">
    <property type="entry name" value="GPI MANNOSYLTRANSFERASE 2"/>
    <property type="match status" value="1"/>
</dbReference>
<feature type="transmembrane region" description="Helical" evidence="12">
    <location>
        <begin position="149"/>
        <end position="167"/>
    </location>
</feature>
<accession>A0A9N9Y5Q6</accession>
<evidence type="ECO:0000256" key="9">
    <source>
        <dbReference type="ARBA" id="ARBA00022824"/>
    </source>
</evidence>
<dbReference type="PANTHER" id="PTHR12468">
    <property type="entry name" value="GPI MANNOSYLTRANSFERASE 2"/>
    <property type="match status" value="1"/>
</dbReference>
<dbReference type="EMBL" id="CABFNO020001451">
    <property type="protein sequence ID" value="CAG9988474.1"/>
    <property type="molecule type" value="Genomic_DNA"/>
</dbReference>
<keyword evidence="9 12" id="KW-0256">Endoplasmic reticulum</keyword>
<feature type="chain" id="PRO_5040461462" description="GPI mannosyltransferase 2" evidence="13">
    <location>
        <begin position="35"/>
        <end position="430"/>
    </location>
</feature>
<comment type="function">
    <text evidence="12">Mannosyltransferase involved in glycosylphosphatidylinositol-anchor biosynthesis.</text>
</comment>
<gene>
    <name evidence="14" type="ORF">CBYS24578_00010047</name>
</gene>
<keyword evidence="8 12" id="KW-0812">Transmembrane</keyword>
<keyword evidence="6 12" id="KW-0328">Glycosyltransferase</keyword>
<keyword evidence="7 12" id="KW-0808">Transferase</keyword>
<sequence length="430" mass="46835">MALVDPHARPVTSLAVLFSAWKAFLLAIALAASAAPDYDTSTSLFFHNLYSGTTPVPVLARTLTRWDALYYVHAARLGAKLYEQEWAFSTALSALIAKLRHGLCSAVVCSDDSIVEPLLGILVSHVSHLISVVALYQLTALLSKGDRRFAFVASVLHIVSPAGLFLSSPYAEAIFACLSFVASYLFALSYAQPDGSGRNVHVLSAGAVFGLATRFRSNGLANGLLFAVEALRCAYAFLQSPSLSSLLTIVSPVIGGLLVASGSIVPQARAWSVYCSPENGFDPRPWCSNTIPSIYSFVQEHYWNVGFLRYWTPNQIPLFLLAAPVLYLLIASGLKLARDPSLVSPGENPQFRMFVQVLAASQAFVAVLAITSYHVQIINRISSGYIPWYWWIARCLMDKQTQKFGWGVTVFMVMYAGIQGILYASFLPPA</sequence>
<dbReference type="OrthoDB" id="10252502at2759"/>
<evidence type="ECO:0000256" key="1">
    <source>
        <dbReference type="ARBA" id="ARBA00004477"/>
    </source>
</evidence>
<dbReference type="EC" id="2.4.1.-" evidence="12"/>
<organism evidence="14 15">
    <name type="scientific">Clonostachys byssicola</name>
    <dbReference type="NCBI Taxonomy" id="160290"/>
    <lineage>
        <taxon>Eukaryota</taxon>
        <taxon>Fungi</taxon>
        <taxon>Dikarya</taxon>
        <taxon>Ascomycota</taxon>
        <taxon>Pezizomycotina</taxon>
        <taxon>Sordariomycetes</taxon>
        <taxon>Hypocreomycetidae</taxon>
        <taxon>Hypocreales</taxon>
        <taxon>Bionectriaceae</taxon>
        <taxon>Clonostachys</taxon>
    </lineage>
</organism>
<evidence type="ECO:0000256" key="8">
    <source>
        <dbReference type="ARBA" id="ARBA00022692"/>
    </source>
</evidence>
<feature type="signal peptide" evidence="13">
    <location>
        <begin position="1"/>
        <end position="34"/>
    </location>
</feature>
<dbReference type="GO" id="GO:0006506">
    <property type="term" value="P:GPI anchor biosynthetic process"/>
    <property type="evidence" value="ECO:0007669"/>
    <property type="project" value="UniProtKB-KW"/>
</dbReference>
<evidence type="ECO:0000256" key="5">
    <source>
        <dbReference type="ARBA" id="ARBA00022502"/>
    </source>
</evidence>
<keyword evidence="5 12" id="KW-0337">GPI-anchor biosynthesis</keyword>
<evidence type="ECO:0000256" key="4">
    <source>
        <dbReference type="ARBA" id="ARBA00013795"/>
    </source>
</evidence>
<feature type="transmembrane region" description="Helical" evidence="12">
    <location>
        <begin position="118"/>
        <end position="142"/>
    </location>
</feature>
<evidence type="ECO:0000256" key="2">
    <source>
        <dbReference type="ARBA" id="ARBA00004687"/>
    </source>
</evidence>
<dbReference type="Proteomes" id="UP000754883">
    <property type="component" value="Unassembled WGS sequence"/>
</dbReference>
<keyword evidence="15" id="KW-1185">Reference proteome</keyword>
<feature type="transmembrane region" description="Helical" evidence="12">
    <location>
        <begin position="404"/>
        <end position="426"/>
    </location>
</feature>